<dbReference type="PANTHER" id="PTHR42895:SF2">
    <property type="entry name" value="IRON-SULFUR CLUSTER PROTEIN"/>
    <property type="match status" value="1"/>
</dbReference>
<dbReference type="InterPro" id="IPR042259">
    <property type="entry name" value="Raco-like_middle_sf"/>
</dbReference>
<dbReference type="PANTHER" id="PTHR42895">
    <property type="entry name" value="IRON-SULFUR CLUSTER-BINDING PROTEIN-RELATED"/>
    <property type="match status" value="1"/>
</dbReference>
<evidence type="ECO:0000259" key="3">
    <source>
        <dbReference type="Pfam" id="PF17651"/>
    </source>
</evidence>
<organism evidence="4 5">
    <name type="scientific">Candidatus Bilophila faecipullorum</name>
    <dbReference type="NCBI Taxonomy" id="2838482"/>
    <lineage>
        <taxon>Bacteria</taxon>
        <taxon>Pseudomonadati</taxon>
        <taxon>Thermodesulfobacteriota</taxon>
        <taxon>Desulfovibrionia</taxon>
        <taxon>Desulfovibrionales</taxon>
        <taxon>Desulfovibrionaceae</taxon>
        <taxon>Bilophila</taxon>
    </lineage>
</organism>
<evidence type="ECO:0000259" key="2">
    <source>
        <dbReference type="Pfam" id="PF14574"/>
    </source>
</evidence>
<proteinExistence type="predicted"/>
<dbReference type="InterPro" id="IPR001041">
    <property type="entry name" value="2Fe-2S_ferredoxin-type"/>
</dbReference>
<name>A0A9D1QYY3_9BACT</name>
<dbReference type="Proteomes" id="UP000824264">
    <property type="component" value="Unassembled WGS sequence"/>
</dbReference>
<gene>
    <name evidence="4" type="ORF">H9874_02120</name>
</gene>
<comment type="caution">
    <text evidence="4">The sequence shown here is derived from an EMBL/GenBank/DDBJ whole genome shotgun (WGS) entry which is preliminary data.</text>
</comment>
<reference evidence="4" key="2">
    <citation type="submission" date="2021-04" db="EMBL/GenBank/DDBJ databases">
        <authorList>
            <person name="Gilroy R."/>
        </authorList>
    </citation>
    <scope>NUCLEOTIDE SEQUENCE</scope>
    <source>
        <strain evidence="4">ChiSxjej5B17-1746</strain>
    </source>
</reference>
<dbReference type="Gene3D" id="3.30.420.480">
    <property type="entry name" value="Domain of unknown function (DUF4445)"/>
    <property type="match status" value="1"/>
</dbReference>
<dbReference type="EMBL" id="DXGI01000081">
    <property type="protein sequence ID" value="HIW77927.1"/>
    <property type="molecule type" value="Genomic_DNA"/>
</dbReference>
<protein>
    <submittedName>
        <fullName evidence="4">DUF4445 domain-containing protein</fullName>
    </submittedName>
</protein>
<sequence length="512" mass="53889">MADALRVIDAEGRTLVISVEDAGKTLAQTLWLSGFLPPPALCSGLGRCGACRVRFIEGAPDPCAADGDILGPEAVAGGWRLACRHHPGPSMLLEVPPPPAPMRRQRDSLESREGPYRLAVDLGTTSIYWRLMDGRGEEAAGGQALNPQMGAGSDVVSRLDAARDPAGRKRLQSLVLRFFHSVLASSGVPVNELCVAGNTAMTAILLDEDVDGLCAAPYRLPESGGRTVRLPGLPPAWIPPQPAPFVGGDISAGMAALLYGEKPVFPFLLADMGTNGEFVLALDEERSFIASVPLGPSLEGIGLRHGGVADTGSVSGFALGPFGLTPRVIGDAAPRRICGTGYLSLLDVLLRIGLIEPTGRLSERPASPLALRLLASVTRGASGWSLPLPGGLALFGADVEEILKVKAAFSLAFECLLDAAGLESRDVARVHLGGALGEYASGEALETLGFLPPGLRSRVTAAGNTSLRGASLLLRRPELRERLVRWSRHCALTDLTARPGFTDLYMRHMVFG</sequence>
<dbReference type="InterPro" id="IPR036010">
    <property type="entry name" value="2Fe-2S_ferredoxin-like_sf"/>
</dbReference>
<dbReference type="Pfam" id="PF17651">
    <property type="entry name" value="Raco_middle"/>
    <property type="match status" value="1"/>
</dbReference>
<dbReference type="GO" id="GO:0051536">
    <property type="term" value="F:iron-sulfur cluster binding"/>
    <property type="evidence" value="ECO:0007669"/>
    <property type="project" value="InterPro"/>
</dbReference>
<feature type="domain" description="RACo-like middle region" evidence="3">
    <location>
        <begin position="116"/>
        <end position="256"/>
    </location>
</feature>
<evidence type="ECO:0000313" key="4">
    <source>
        <dbReference type="EMBL" id="HIW77927.1"/>
    </source>
</evidence>
<feature type="domain" description="2Fe-2S ferredoxin-type" evidence="1">
    <location>
        <begin position="11"/>
        <end position="87"/>
    </location>
</feature>
<feature type="domain" description="RACo C-terminal" evidence="2">
    <location>
        <begin position="268"/>
        <end position="511"/>
    </location>
</feature>
<dbReference type="Gene3D" id="3.10.20.30">
    <property type="match status" value="1"/>
</dbReference>
<reference evidence="4" key="1">
    <citation type="journal article" date="2021" name="PeerJ">
        <title>Extensive microbial diversity within the chicken gut microbiome revealed by metagenomics and culture.</title>
        <authorList>
            <person name="Gilroy R."/>
            <person name="Ravi A."/>
            <person name="Getino M."/>
            <person name="Pursley I."/>
            <person name="Horton D.L."/>
            <person name="Alikhan N.F."/>
            <person name="Baker D."/>
            <person name="Gharbi K."/>
            <person name="Hall N."/>
            <person name="Watson M."/>
            <person name="Adriaenssens E.M."/>
            <person name="Foster-Nyarko E."/>
            <person name="Jarju S."/>
            <person name="Secka A."/>
            <person name="Antonio M."/>
            <person name="Oren A."/>
            <person name="Chaudhuri R.R."/>
            <person name="La Ragione R."/>
            <person name="Hildebrand F."/>
            <person name="Pallen M.J."/>
        </authorList>
    </citation>
    <scope>NUCLEOTIDE SEQUENCE</scope>
    <source>
        <strain evidence="4">ChiSxjej5B17-1746</strain>
    </source>
</reference>
<dbReference type="Pfam" id="PF14574">
    <property type="entry name" value="RACo_C_ter"/>
    <property type="match status" value="1"/>
</dbReference>
<dbReference type="InterPro" id="IPR052911">
    <property type="entry name" value="Corrinoid_activation_enz"/>
</dbReference>
<dbReference type="AlphaFoldDB" id="A0A9D1QYY3"/>
<dbReference type="InterPro" id="IPR041414">
    <property type="entry name" value="Raco-like_middle"/>
</dbReference>
<evidence type="ECO:0000313" key="5">
    <source>
        <dbReference type="Proteomes" id="UP000824264"/>
    </source>
</evidence>
<dbReference type="InterPro" id="IPR027980">
    <property type="entry name" value="RACo_C"/>
</dbReference>
<dbReference type="Pfam" id="PF00111">
    <property type="entry name" value="Fer2"/>
    <property type="match status" value="1"/>
</dbReference>
<dbReference type="CDD" id="cd00207">
    <property type="entry name" value="fer2"/>
    <property type="match status" value="1"/>
</dbReference>
<dbReference type="SUPFAM" id="SSF54292">
    <property type="entry name" value="2Fe-2S ferredoxin-like"/>
    <property type="match status" value="1"/>
</dbReference>
<evidence type="ECO:0000259" key="1">
    <source>
        <dbReference type="Pfam" id="PF00111"/>
    </source>
</evidence>
<accession>A0A9D1QYY3</accession>
<dbReference type="InterPro" id="IPR012675">
    <property type="entry name" value="Beta-grasp_dom_sf"/>
</dbReference>